<name>S0KMT5_9ENTE</name>
<dbReference type="InterPro" id="IPR018076">
    <property type="entry name" value="T2SS_GspF_dom"/>
</dbReference>
<evidence type="ECO:0000313" key="10">
    <source>
        <dbReference type="Proteomes" id="UP000015961"/>
    </source>
</evidence>
<keyword evidence="6 7" id="KW-0472">Membrane</keyword>
<dbReference type="PANTHER" id="PTHR30012">
    <property type="entry name" value="GENERAL SECRETION PATHWAY PROTEIN"/>
    <property type="match status" value="1"/>
</dbReference>
<keyword evidence="4 7" id="KW-0812">Transmembrane</keyword>
<dbReference type="STRING" id="1140003.OMY_01857"/>
<dbReference type="Gene3D" id="1.20.81.30">
    <property type="entry name" value="Type II secretion system (T2SS), domain F"/>
    <property type="match status" value="2"/>
</dbReference>
<evidence type="ECO:0000256" key="3">
    <source>
        <dbReference type="ARBA" id="ARBA00022475"/>
    </source>
</evidence>
<evidence type="ECO:0000256" key="6">
    <source>
        <dbReference type="ARBA" id="ARBA00023136"/>
    </source>
</evidence>
<dbReference type="OrthoDB" id="2294348at2"/>
<comment type="similarity">
    <text evidence="2">Belongs to the GSP F family.</text>
</comment>
<dbReference type="InterPro" id="IPR047692">
    <property type="entry name" value="T4P_ComGB"/>
</dbReference>
<keyword evidence="10" id="KW-1185">Reference proteome</keyword>
<protein>
    <recommendedName>
        <fullName evidence="8">Type II secretion system protein GspF domain-containing protein</fullName>
    </recommendedName>
</protein>
<feature type="transmembrane region" description="Helical" evidence="7">
    <location>
        <begin position="148"/>
        <end position="170"/>
    </location>
</feature>
<evidence type="ECO:0000256" key="4">
    <source>
        <dbReference type="ARBA" id="ARBA00022692"/>
    </source>
</evidence>
<reference evidence="9 10" key="1">
    <citation type="submission" date="2013-03" db="EMBL/GenBank/DDBJ databases">
        <title>The Genome Sequence of Enterococcus sulfureus ATCC_49903 (PacBio/Illumina hybrid assembly).</title>
        <authorList>
            <consortium name="The Broad Institute Genomics Platform"/>
            <consortium name="The Broad Institute Genome Sequencing Center for Infectious Disease"/>
            <person name="Earl A."/>
            <person name="Russ C."/>
            <person name="Gilmore M."/>
            <person name="Surin D."/>
            <person name="Walker B."/>
            <person name="Young S."/>
            <person name="Zeng Q."/>
            <person name="Gargeya S."/>
            <person name="Fitzgerald M."/>
            <person name="Haas B."/>
            <person name="Abouelleil A."/>
            <person name="Allen A.W."/>
            <person name="Alvarado L."/>
            <person name="Arachchi H.M."/>
            <person name="Berlin A.M."/>
            <person name="Chapman S.B."/>
            <person name="Gainer-Dewar J."/>
            <person name="Goldberg J."/>
            <person name="Griggs A."/>
            <person name="Gujja S."/>
            <person name="Hansen M."/>
            <person name="Howarth C."/>
            <person name="Imamovic A."/>
            <person name="Ireland A."/>
            <person name="Larimer J."/>
            <person name="McCowan C."/>
            <person name="Murphy C."/>
            <person name="Pearson M."/>
            <person name="Poon T.W."/>
            <person name="Priest M."/>
            <person name="Roberts A."/>
            <person name="Saif S."/>
            <person name="Shea T."/>
            <person name="Sisk P."/>
            <person name="Sykes S."/>
            <person name="Wortman J."/>
            <person name="Nusbaum C."/>
            <person name="Birren B."/>
        </authorList>
    </citation>
    <scope>NUCLEOTIDE SEQUENCE [LARGE SCALE GENOMIC DNA]</scope>
    <source>
        <strain evidence="9 10">ATCC 49903</strain>
    </source>
</reference>
<dbReference type="Pfam" id="PF00482">
    <property type="entry name" value="T2SSF"/>
    <property type="match status" value="2"/>
</dbReference>
<evidence type="ECO:0000256" key="5">
    <source>
        <dbReference type="ARBA" id="ARBA00022989"/>
    </source>
</evidence>
<dbReference type="AlphaFoldDB" id="S0KMT5"/>
<dbReference type="Proteomes" id="UP000015961">
    <property type="component" value="Unassembled WGS sequence"/>
</dbReference>
<dbReference type="eggNOG" id="COG1459">
    <property type="taxonomic scope" value="Bacteria"/>
</dbReference>
<evidence type="ECO:0000313" key="9">
    <source>
        <dbReference type="EMBL" id="EOT83112.1"/>
    </source>
</evidence>
<keyword evidence="5 7" id="KW-1133">Transmembrane helix</keyword>
<dbReference type="GO" id="GO:0005886">
    <property type="term" value="C:plasma membrane"/>
    <property type="evidence" value="ECO:0007669"/>
    <property type="project" value="UniProtKB-SubCell"/>
</dbReference>
<dbReference type="InterPro" id="IPR003004">
    <property type="entry name" value="GspF/PilC"/>
</dbReference>
<gene>
    <name evidence="9" type="ORF">I573_02225</name>
</gene>
<dbReference type="EMBL" id="ASWO01000007">
    <property type="protein sequence ID" value="EOT83112.1"/>
    <property type="molecule type" value="Genomic_DNA"/>
</dbReference>
<accession>S0KMT5</accession>
<dbReference type="RefSeq" id="WP_016186289.1">
    <property type="nucleotide sequence ID" value="NZ_ASWO01000007.1"/>
</dbReference>
<feature type="domain" description="Type II secretion system protein GspF" evidence="8">
    <location>
        <begin position="206"/>
        <end position="326"/>
    </location>
</feature>
<dbReference type="InterPro" id="IPR042094">
    <property type="entry name" value="T2SS_GspF_sf"/>
</dbReference>
<feature type="transmembrane region" description="Helical" evidence="7">
    <location>
        <begin position="107"/>
        <end position="128"/>
    </location>
</feature>
<evidence type="ECO:0000256" key="7">
    <source>
        <dbReference type="SAM" id="Phobius"/>
    </source>
</evidence>
<sequence>MKQPKQSQIKRFLFSLTLLLENGFELKESIQIMQRSQQISNAIFIQFTKGLSKGASIAEAFRQLGCSEKEVTQIEFALMHGNLASTLRTVVNQRTQREKQLVLFRKASVYPTFLLIIICFVLLVLRQYLLPQLLAAGLLESGYWGVRFILQLPIYLGISTLIIGMIVLGLRYSKRVHSPLQQAVWFSKLPIFGTFYRLYQTSYFTLEWGNLYKQGLESKQIVACMLRLSNRTLMYEIAKQMEQRFTKGESFAQMIDQYPFLAPELAVIIYQGEQAGRLGDELLLYSRLSLQNFSERLERFFHWLQPILFLLVAALVISIYAAMFIPLYQNMGGDFL</sequence>
<evidence type="ECO:0000256" key="2">
    <source>
        <dbReference type="ARBA" id="ARBA00005745"/>
    </source>
</evidence>
<comment type="subcellular location">
    <subcellularLocation>
        <location evidence="1">Cell membrane</location>
        <topology evidence="1">Multi-pass membrane protein</topology>
    </subcellularLocation>
</comment>
<proteinExistence type="inferred from homology"/>
<dbReference type="NCBIfam" id="NF041012">
    <property type="entry name" value="T4P_ComGB"/>
    <property type="match status" value="1"/>
</dbReference>
<evidence type="ECO:0000256" key="1">
    <source>
        <dbReference type="ARBA" id="ARBA00004651"/>
    </source>
</evidence>
<dbReference type="PATRIC" id="fig|1140003.3.peg.1791"/>
<evidence type="ECO:0000259" key="8">
    <source>
        <dbReference type="Pfam" id="PF00482"/>
    </source>
</evidence>
<keyword evidence="3" id="KW-1003">Cell membrane</keyword>
<feature type="domain" description="Type II secretion system protein GspF" evidence="8">
    <location>
        <begin position="12"/>
        <end position="131"/>
    </location>
</feature>
<dbReference type="PANTHER" id="PTHR30012:SF0">
    <property type="entry name" value="TYPE II SECRETION SYSTEM PROTEIN F-RELATED"/>
    <property type="match status" value="1"/>
</dbReference>
<organism evidence="9 10">
    <name type="scientific">Enterococcus sulfureus ATCC 49903</name>
    <dbReference type="NCBI Taxonomy" id="1140003"/>
    <lineage>
        <taxon>Bacteria</taxon>
        <taxon>Bacillati</taxon>
        <taxon>Bacillota</taxon>
        <taxon>Bacilli</taxon>
        <taxon>Lactobacillales</taxon>
        <taxon>Enterococcaceae</taxon>
        <taxon>Enterococcus</taxon>
    </lineage>
</organism>
<comment type="caution">
    <text evidence="9">The sequence shown here is derived from an EMBL/GenBank/DDBJ whole genome shotgun (WGS) entry which is preliminary data.</text>
</comment>
<feature type="transmembrane region" description="Helical" evidence="7">
    <location>
        <begin position="307"/>
        <end position="328"/>
    </location>
</feature>